<dbReference type="SUPFAM" id="SSF47226">
    <property type="entry name" value="Histidine-containing phosphotransfer domain, HPT domain"/>
    <property type="match status" value="1"/>
</dbReference>
<organism evidence="4 5">
    <name type="scientific">Plasticicumulans lactativorans</name>
    <dbReference type="NCBI Taxonomy" id="1133106"/>
    <lineage>
        <taxon>Bacteria</taxon>
        <taxon>Pseudomonadati</taxon>
        <taxon>Pseudomonadota</taxon>
        <taxon>Gammaproteobacteria</taxon>
        <taxon>Candidatus Competibacteraceae</taxon>
        <taxon>Plasticicumulans</taxon>
    </lineage>
</organism>
<evidence type="ECO:0000313" key="5">
    <source>
        <dbReference type="Proteomes" id="UP000295765"/>
    </source>
</evidence>
<keyword evidence="2" id="KW-0597">Phosphoprotein</keyword>
<dbReference type="PANTHER" id="PTHR43395">
    <property type="entry name" value="SENSOR HISTIDINE KINASE CHEA"/>
    <property type="match status" value="1"/>
</dbReference>
<keyword evidence="1" id="KW-0902">Two-component regulatory system</keyword>
<feature type="non-terminal residue" evidence="4">
    <location>
        <position position="89"/>
    </location>
</feature>
<evidence type="ECO:0000256" key="1">
    <source>
        <dbReference type="ARBA" id="ARBA00023012"/>
    </source>
</evidence>
<evidence type="ECO:0000313" key="4">
    <source>
        <dbReference type="EMBL" id="TCO79691.1"/>
    </source>
</evidence>
<dbReference type="PANTHER" id="PTHR43395:SF1">
    <property type="entry name" value="CHEMOTAXIS PROTEIN CHEA"/>
    <property type="match status" value="1"/>
</dbReference>
<name>A0A4R2KYF4_9GAMM</name>
<protein>
    <submittedName>
        <fullName evidence="4">Hpt domain-containing protein</fullName>
    </submittedName>
</protein>
<dbReference type="RefSeq" id="WP_207923019.1">
    <property type="nucleotide sequence ID" value="NZ_SLWY01000018.1"/>
</dbReference>
<dbReference type="GO" id="GO:0004672">
    <property type="term" value="F:protein kinase activity"/>
    <property type="evidence" value="ECO:0007669"/>
    <property type="project" value="UniProtKB-ARBA"/>
</dbReference>
<dbReference type="InterPro" id="IPR051315">
    <property type="entry name" value="Bact_Chemotaxis_CheA"/>
</dbReference>
<dbReference type="InterPro" id="IPR036641">
    <property type="entry name" value="HPT_dom_sf"/>
</dbReference>
<dbReference type="EMBL" id="SLWY01000018">
    <property type="protein sequence ID" value="TCO79691.1"/>
    <property type="molecule type" value="Genomic_DNA"/>
</dbReference>
<evidence type="ECO:0000256" key="2">
    <source>
        <dbReference type="PROSITE-ProRule" id="PRU00110"/>
    </source>
</evidence>
<dbReference type="Pfam" id="PF01627">
    <property type="entry name" value="Hpt"/>
    <property type="match status" value="1"/>
</dbReference>
<dbReference type="GO" id="GO:0000160">
    <property type="term" value="P:phosphorelay signal transduction system"/>
    <property type="evidence" value="ECO:0007669"/>
    <property type="project" value="UniProtKB-KW"/>
</dbReference>
<sequence>MDDLDDIVREFLAESNENLDRLDNELVALETAPDDRDTLASIFRTIHTIKGTCGFLGFGRLEKVAHAGENLLSKLRDGEIRLTPERTTA</sequence>
<evidence type="ECO:0000259" key="3">
    <source>
        <dbReference type="PROSITE" id="PS50894"/>
    </source>
</evidence>
<dbReference type="InterPro" id="IPR008207">
    <property type="entry name" value="Sig_transdc_His_kin_Hpt_dom"/>
</dbReference>
<dbReference type="CDD" id="cd00088">
    <property type="entry name" value="HPT"/>
    <property type="match status" value="1"/>
</dbReference>
<dbReference type="PROSITE" id="PS50894">
    <property type="entry name" value="HPT"/>
    <property type="match status" value="1"/>
</dbReference>
<comment type="caution">
    <text evidence="4">The sequence shown here is derived from an EMBL/GenBank/DDBJ whole genome shotgun (WGS) entry which is preliminary data.</text>
</comment>
<dbReference type="Proteomes" id="UP000295765">
    <property type="component" value="Unassembled WGS sequence"/>
</dbReference>
<dbReference type="SMART" id="SM00073">
    <property type="entry name" value="HPT"/>
    <property type="match status" value="1"/>
</dbReference>
<feature type="domain" description="HPt" evidence="3">
    <location>
        <begin position="1"/>
        <end position="89"/>
    </location>
</feature>
<feature type="modified residue" description="Phosphohistidine" evidence="2">
    <location>
        <position position="47"/>
    </location>
</feature>
<accession>A0A4R2KYF4</accession>
<keyword evidence="5" id="KW-1185">Reference proteome</keyword>
<dbReference type="Gene3D" id="1.20.120.160">
    <property type="entry name" value="HPT domain"/>
    <property type="match status" value="1"/>
</dbReference>
<reference evidence="4 5" key="1">
    <citation type="submission" date="2019-03" db="EMBL/GenBank/DDBJ databases">
        <title>Genomic Encyclopedia of Type Strains, Phase IV (KMG-IV): sequencing the most valuable type-strain genomes for metagenomic binning, comparative biology and taxonomic classification.</title>
        <authorList>
            <person name="Goeker M."/>
        </authorList>
    </citation>
    <scope>NUCLEOTIDE SEQUENCE [LARGE SCALE GENOMIC DNA]</scope>
    <source>
        <strain evidence="4 5">DSM 25287</strain>
    </source>
</reference>
<proteinExistence type="predicted"/>
<gene>
    <name evidence="4" type="ORF">EV699_11877</name>
</gene>
<dbReference type="AlphaFoldDB" id="A0A4R2KYF4"/>